<organism evidence="2 3">
    <name type="scientific">Trichobilharzia regenti</name>
    <name type="common">Nasal bird schistosome</name>
    <dbReference type="NCBI Taxonomy" id="157069"/>
    <lineage>
        <taxon>Eukaryota</taxon>
        <taxon>Metazoa</taxon>
        <taxon>Spiralia</taxon>
        <taxon>Lophotrochozoa</taxon>
        <taxon>Platyhelminthes</taxon>
        <taxon>Trematoda</taxon>
        <taxon>Digenea</taxon>
        <taxon>Strigeidida</taxon>
        <taxon>Schistosomatoidea</taxon>
        <taxon>Schistosomatidae</taxon>
        <taxon>Trichobilharzia</taxon>
    </lineage>
</organism>
<dbReference type="AlphaFoldDB" id="A0AA85JZX5"/>
<name>A0AA85JZX5_TRIRE</name>
<feature type="compositionally biased region" description="Polar residues" evidence="1">
    <location>
        <begin position="226"/>
        <end position="236"/>
    </location>
</feature>
<feature type="compositionally biased region" description="Polar residues" evidence="1">
    <location>
        <begin position="290"/>
        <end position="309"/>
    </location>
</feature>
<sequence length="357" mass="39285">MFSKGHLDPICLVRRYLQSRSAEYITKSVICNGSMSPKIRDHMRLFLLSVLNEDPGLLSLCTLNELISVFVQEMNISLDEKACVKLKNAICSFFCDLINEEGTISVLDLENQNCVPVKCAPAVSDNGKHVVMLSREEVIKLAAATVSDKTNPVVSLSKDGESISQRIKQLRQTPLLASRSIVRACTNNEVNSSSDTSILQTASLKNIQIIHTIPPQSESNRRTESVRSSTAAKITTNNNNNNNNNNSMNSTKTFSSPILSSFLSQSSLNDRQRHTSAPSSSSLSLNSGSRQTTIDNHFKPQNKTQANNNFDKDSNNSIIKSSNISNSKMSLIVKRQLSEAVVPLRPSTNGLYGDIYE</sequence>
<feature type="region of interest" description="Disordered" evidence="1">
    <location>
        <begin position="211"/>
        <end position="253"/>
    </location>
</feature>
<reference evidence="2" key="1">
    <citation type="submission" date="2022-06" db="EMBL/GenBank/DDBJ databases">
        <authorList>
            <person name="Berger JAMES D."/>
            <person name="Berger JAMES D."/>
        </authorList>
    </citation>
    <scope>NUCLEOTIDE SEQUENCE [LARGE SCALE GENOMIC DNA]</scope>
</reference>
<evidence type="ECO:0000313" key="2">
    <source>
        <dbReference type="Proteomes" id="UP000050795"/>
    </source>
</evidence>
<dbReference type="Proteomes" id="UP000050795">
    <property type="component" value="Unassembled WGS sequence"/>
</dbReference>
<evidence type="ECO:0000313" key="3">
    <source>
        <dbReference type="WBParaSite" id="TREG1_52210.1"/>
    </source>
</evidence>
<reference evidence="3" key="2">
    <citation type="submission" date="2023-11" db="UniProtKB">
        <authorList>
            <consortium name="WormBaseParasite"/>
        </authorList>
    </citation>
    <scope>IDENTIFICATION</scope>
</reference>
<proteinExistence type="predicted"/>
<protein>
    <submittedName>
        <fullName evidence="3">Uncharacterized protein</fullName>
    </submittedName>
</protein>
<evidence type="ECO:0000256" key="1">
    <source>
        <dbReference type="SAM" id="MobiDB-lite"/>
    </source>
</evidence>
<feature type="compositionally biased region" description="Low complexity" evidence="1">
    <location>
        <begin position="276"/>
        <end position="289"/>
    </location>
</feature>
<feature type="region of interest" description="Disordered" evidence="1">
    <location>
        <begin position="266"/>
        <end position="317"/>
    </location>
</feature>
<accession>A0AA85JZX5</accession>
<keyword evidence="2" id="KW-1185">Reference proteome</keyword>
<dbReference type="WBParaSite" id="TREG1_52210.1">
    <property type="protein sequence ID" value="TREG1_52210.1"/>
    <property type="gene ID" value="TREG1_52210"/>
</dbReference>
<feature type="compositionally biased region" description="Low complexity" evidence="1">
    <location>
        <begin position="237"/>
        <end position="246"/>
    </location>
</feature>